<dbReference type="GO" id="GO:0016747">
    <property type="term" value="F:acyltransferase activity, transferring groups other than amino-acyl groups"/>
    <property type="evidence" value="ECO:0007669"/>
    <property type="project" value="InterPro"/>
</dbReference>
<proteinExistence type="predicted"/>
<dbReference type="InterPro" id="IPR013651">
    <property type="entry name" value="ATP-grasp_RimK-type"/>
</dbReference>
<dbReference type="InterPro" id="IPR000182">
    <property type="entry name" value="GNAT_dom"/>
</dbReference>
<keyword evidence="1" id="KW-0547">Nucleotide-binding</keyword>
<organism evidence="4">
    <name type="scientific">Mesorhizobium sp. WSM2240</name>
    <dbReference type="NCBI Taxonomy" id="3228851"/>
    <lineage>
        <taxon>Bacteria</taxon>
        <taxon>Pseudomonadati</taxon>
        <taxon>Pseudomonadota</taxon>
        <taxon>Alphaproteobacteria</taxon>
        <taxon>Hyphomicrobiales</taxon>
        <taxon>Phyllobacteriaceae</taxon>
        <taxon>Mesorhizobium</taxon>
    </lineage>
</organism>
<dbReference type="Gene3D" id="3.30.470.20">
    <property type="entry name" value="ATP-grasp fold, B domain"/>
    <property type="match status" value="2"/>
</dbReference>
<dbReference type="AlphaFoldDB" id="A0AAU8CK23"/>
<evidence type="ECO:0000256" key="1">
    <source>
        <dbReference type="PROSITE-ProRule" id="PRU00409"/>
    </source>
</evidence>
<reference evidence="4" key="1">
    <citation type="submission" date="2024-06" db="EMBL/GenBank/DDBJ databases">
        <title>Mesorhizobium karijinii sp. nov., a symbiont of the iconic Swainsona formosa from arid Australia.</title>
        <authorList>
            <person name="Hill Y.J."/>
            <person name="Watkin E.L.J."/>
            <person name="O'Hara G.W."/>
            <person name="Terpolilli J."/>
            <person name="Tye M.L."/>
            <person name="Kohlmeier M.G."/>
        </authorList>
    </citation>
    <scope>NUCLEOTIDE SEQUENCE</scope>
    <source>
        <strain evidence="4">WSM2240</strain>
    </source>
</reference>
<dbReference type="Pfam" id="PF00583">
    <property type="entry name" value="Acetyltransf_1"/>
    <property type="match status" value="1"/>
</dbReference>
<dbReference type="Pfam" id="PF08443">
    <property type="entry name" value="RimK"/>
    <property type="match status" value="1"/>
</dbReference>
<dbReference type="GO" id="GO:0018169">
    <property type="term" value="F:ribosomal S6-glutamic acid ligase activity"/>
    <property type="evidence" value="ECO:0007669"/>
    <property type="project" value="TreeGrafter"/>
</dbReference>
<dbReference type="SUPFAM" id="SSF56059">
    <property type="entry name" value="Glutathione synthetase ATP-binding domain-like"/>
    <property type="match status" value="1"/>
</dbReference>
<dbReference type="PANTHER" id="PTHR21621">
    <property type="entry name" value="RIBOSOMAL PROTEIN S6 MODIFICATION PROTEIN"/>
    <property type="match status" value="1"/>
</dbReference>
<dbReference type="Gene3D" id="3.40.630.30">
    <property type="match status" value="1"/>
</dbReference>
<dbReference type="InterPro" id="IPR016181">
    <property type="entry name" value="Acyl_CoA_acyltransferase"/>
</dbReference>
<dbReference type="NCBIfam" id="TIGR03103">
    <property type="entry name" value="trio_acet_GNAT"/>
    <property type="match status" value="1"/>
</dbReference>
<evidence type="ECO:0000259" key="2">
    <source>
        <dbReference type="PROSITE" id="PS50975"/>
    </source>
</evidence>
<dbReference type="GO" id="GO:0005737">
    <property type="term" value="C:cytoplasm"/>
    <property type="evidence" value="ECO:0007669"/>
    <property type="project" value="TreeGrafter"/>
</dbReference>
<dbReference type="GO" id="GO:0005524">
    <property type="term" value="F:ATP binding"/>
    <property type="evidence" value="ECO:0007669"/>
    <property type="project" value="UniProtKB-UniRule"/>
</dbReference>
<accession>A0AAU8CK23</accession>
<dbReference type="GO" id="GO:0046872">
    <property type="term" value="F:metal ion binding"/>
    <property type="evidence" value="ECO:0007669"/>
    <property type="project" value="InterPro"/>
</dbReference>
<evidence type="ECO:0000259" key="3">
    <source>
        <dbReference type="PROSITE" id="PS51186"/>
    </source>
</evidence>
<dbReference type="PROSITE" id="PS50975">
    <property type="entry name" value="ATP_GRASP"/>
    <property type="match status" value="1"/>
</dbReference>
<protein>
    <submittedName>
        <fullName evidence="4">N-acetylglutaminylglutamine synthetase</fullName>
    </submittedName>
</protein>
<dbReference type="RefSeq" id="WP_353645275.1">
    <property type="nucleotide sequence ID" value="NZ_CP159253.1"/>
</dbReference>
<dbReference type="PANTHER" id="PTHR21621:SF0">
    <property type="entry name" value="BETA-CITRYLGLUTAMATE SYNTHASE B-RELATED"/>
    <property type="match status" value="1"/>
</dbReference>
<feature type="domain" description="N-acetyltransferase" evidence="3">
    <location>
        <begin position="123"/>
        <end position="275"/>
    </location>
</feature>
<dbReference type="InterPro" id="IPR017534">
    <property type="entry name" value="GNAT-acetyltransferase"/>
</dbReference>
<gene>
    <name evidence="4" type="primary">ngg</name>
    <name evidence="4" type="ORF">ABVK50_17965</name>
</gene>
<keyword evidence="1" id="KW-0067">ATP-binding</keyword>
<dbReference type="PROSITE" id="PS51186">
    <property type="entry name" value="GNAT"/>
    <property type="match status" value="1"/>
</dbReference>
<dbReference type="InterPro" id="IPR011761">
    <property type="entry name" value="ATP-grasp"/>
</dbReference>
<dbReference type="EMBL" id="CP159253">
    <property type="protein sequence ID" value="XCG47175.1"/>
    <property type="molecule type" value="Genomic_DNA"/>
</dbReference>
<evidence type="ECO:0000313" key="4">
    <source>
        <dbReference type="EMBL" id="XCG47175.1"/>
    </source>
</evidence>
<dbReference type="GO" id="GO:0009432">
    <property type="term" value="P:SOS response"/>
    <property type="evidence" value="ECO:0007669"/>
    <property type="project" value="TreeGrafter"/>
</dbReference>
<feature type="domain" description="ATP-grasp" evidence="2">
    <location>
        <begin position="342"/>
        <end position="585"/>
    </location>
</feature>
<name>A0AAU8CK23_9HYPH</name>
<dbReference type="SUPFAM" id="SSF55729">
    <property type="entry name" value="Acyl-CoA N-acyltransferases (Nat)"/>
    <property type="match status" value="1"/>
</dbReference>
<sequence>MAKKNSGARSEKVLDHRLRRLRVHSMNAPIDEGRDTGKPPRKQVVLDCGWGSLIFAQTFKTNEEIVAALRQERPDRRDIAFYVRDPHVLLSLAPQEAFLDPSHTYRLDLSTYRAGRRSPKGFFIRRLASEADARAVNAIYASRGMVTVSPDFFWANRDSRSLAYFVAEEDATGEIVGTVTGVDHRRLFNDPEQGSSLWCLAVDPQSRYPGIGEMLVRRLAEYMQARGAAHLDLSVLHDNEQAIGLYEKLGFRRIPVFAVKRKNPINEKLFASPLEEYDALNPYARIIVDEARRRGVHAQITDAAGGFFRLSYGGRSIHCRESLSELTSGVAVSICDDKAVTRRLVSAAGLNVPEQITADDGEAVEGFLQKHGSVVVKPARGEQGRGVSVGLTNMPDVRRAVAEAREISNRVLVEACFDGQDLRLVVIDHQVVAAAIRRPPRVVGDGQKDLRELIEQQSRRRAAATGGESNIPIDEEALRCLASAGKTLKTVPDAGEEVLVRKTANLHTGGSIHDVTDVVHPKLVEAACLASQAIDIPVTGIDFMVRSPDGPDYVFIEANERPGLANHEPQPTAERFIDLLFPLSRARRTQDASARMEPA</sequence>